<feature type="domain" description="WW" evidence="5">
    <location>
        <begin position="66"/>
        <end position="100"/>
    </location>
</feature>
<name>A0A7N0UVA4_KALFE</name>
<evidence type="ECO:0000256" key="1">
    <source>
        <dbReference type="ARBA" id="ARBA00004496"/>
    </source>
</evidence>
<dbReference type="InterPro" id="IPR001202">
    <property type="entry name" value="WW_dom"/>
</dbReference>
<evidence type="ECO:0000313" key="6">
    <source>
        <dbReference type="EnsemblPlants" id="Kaladp0088s0043.1.v1.1"/>
    </source>
</evidence>
<sequence length="188" mass="20850">MAARSRAATSTESLENSLRNFSIHDSGDAGRCYGGAVTRGRNRETTHKSETASQQDLITVDLNSETPLPYNWEQCLDLKTGELYFINRSNGMKTTEDPREMAEYCGQYYYSEDEDEDGDDESCEYETDEDVSGPAAGNGGEDNVLVVAGCRSCLMYYMVTKQVTGCPKCNRQLLHFDRSENSSPSPAV</sequence>
<dbReference type="Gramene" id="Kaladp0088s0043.1.v1.1">
    <property type="protein sequence ID" value="Kaladp0088s0043.1.v1.1"/>
    <property type="gene ID" value="Kaladp0088s0043.v1.1"/>
</dbReference>
<dbReference type="PANTHER" id="PTHR14791">
    <property type="entry name" value="BOMB/KIRA PROTEINS"/>
    <property type="match status" value="1"/>
</dbReference>
<dbReference type="SUPFAM" id="SSF51045">
    <property type="entry name" value="WW domain"/>
    <property type="match status" value="1"/>
</dbReference>
<feature type="compositionally biased region" description="Basic and acidic residues" evidence="4">
    <location>
        <begin position="41"/>
        <end position="50"/>
    </location>
</feature>
<dbReference type="OMA" id="RETTHKS"/>
<organism evidence="6 7">
    <name type="scientific">Kalanchoe fedtschenkoi</name>
    <name type="common">Lavender scallops</name>
    <name type="synonym">South American air plant</name>
    <dbReference type="NCBI Taxonomy" id="63787"/>
    <lineage>
        <taxon>Eukaryota</taxon>
        <taxon>Viridiplantae</taxon>
        <taxon>Streptophyta</taxon>
        <taxon>Embryophyta</taxon>
        <taxon>Tracheophyta</taxon>
        <taxon>Spermatophyta</taxon>
        <taxon>Magnoliopsida</taxon>
        <taxon>eudicotyledons</taxon>
        <taxon>Gunneridae</taxon>
        <taxon>Pentapetalae</taxon>
        <taxon>Saxifragales</taxon>
        <taxon>Crassulaceae</taxon>
        <taxon>Kalanchoe</taxon>
    </lineage>
</organism>
<evidence type="ECO:0000256" key="4">
    <source>
        <dbReference type="SAM" id="MobiDB-lite"/>
    </source>
</evidence>
<dbReference type="GO" id="GO:0005737">
    <property type="term" value="C:cytoplasm"/>
    <property type="evidence" value="ECO:0007669"/>
    <property type="project" value="UniProtKB-SubCell"/>
</dbReference>
<comment type="subcellular location">
    <subcellularLocation>
        <location evidence="1">Cytoplasm</location>
    </subcellularLocation>
</comment>
<dbReference type="InterPro" id="IPR036020">
    <property type="entry name" value="WW_dom_sf"/>
</dbReference>
<keyword evidence="7" id="KW-1185">Reference proteome</keyword>
<dbReference type="PANTHER" id="PTHR14791:SF29">
    <property type="entry name" value="PROTEIN KIBRA"/>
    <property type="match status" value="1"/>
</dbReference>
<keyword evidence="3" id="KW-0597">Phosphoprotein</keyword>
<reference evidence="6" key="1">
    <citation type="submission" date="2021-01" db="UniProtKB">
        <authorList>
            <consortium name="EnsemblPlants"/>
        </authorList>
    </citation>
    <scope>IDENTIFICATION</scope>
</reference>
<accession>A0A7N0UVA4</accession>
<evidence type="ECO:0000256" key="3">
    <source>
        <dbReference type="ARBA" id="ARBA00022553"/>
    </source>
</evidence>
<feature type="region of interest" description="Disordered" evidence="4">
    <location>
        <begin position="32"/>
        <end position="53"/>
    </location>
</feature>
<dbReference type="Proteomes" id="UP000594263">
    <property type="component" value="Unplaced"/>
</dbReference>
<evidence type="ECO:0000313" key="7">
    <source>
        <dbReference type="Proteomes" id="UP000594263"/>
    </source>
</evidence>
<keyword evidence="2" id="KW-0963">Cytoplasm</keyword>
<dbReference type="Gene3D" id="2.20.70.10">
    <property type="match status" value="1"/>
</dbReference>
<evidence type="ECO:0000256" key="2">
    <source>
        <dbReference type="ARBA" id="ARBA00022490"/>
    </source>
</evidence>
<dbReference type="AlphaFoldDB" id="A0A7N0UVA4"/>
<feature type="region of interest" description="Disordered" evidence="4">
    <location>
        <begin position="113"/>
        <end position="138"/>
    </location>
</feature>
<evidence type="ECO:0000259" key="5">
    <source>
        <dbReference type="PROSITE" id="PS50020"/>
    </source>
</evidence>
<dbReference type="InterPro" id="IPR051105">
    <property type="entry name" value="WWC/KIBRA_Hippo_Reg"/>
</dbReference>
<protein>
    <recommendedName>
        <fullName evidence="5">WW domain-containing protein</fullName>
    </recommendedName>
</protein>
<feature type="compositionally biased region" description="Acidic residues" evidence="4">
    <location>
        <begin position="113"/>
        <end position="131"/>
    </location>
</feature>
<dbReference type="EnsemblPlants" id="Kaladp0088s0043.1.v1.1">
    <property type="protein sequence ID" value="Kaladp0088s0043.1.v1.1"/>
    <property type="gene ID" value="Kaladp0088s0043.v1.1"/>
</dbReference>
<dbReference type="PROSITE" id="PS50020">
    <property type="entry name" value="WW_DOMAIN_2"/>
    <property type="match status" value="1"/>
</dbReference>
<proteinExistence type="predicted"/>